<evidence type="ECO:0000313" key="1">
    <source>
        <dbReference type="EMBL" id="CUN69341.1"/>
    </source>
</evidence>
<dbReference type="GeneID" id="57967351"/>
<protein>
    <submittedName>
        <fullName evidence="1">Uncharacterized protein</fullName>
    </submittedName>
</protein>
<evidence type="ECO:0000313" key="2">
    <source>
        <dbReference type="Proteomes" id="UP000095544"/>
    </source>
</evidence>
<dbReference type="RefSeq" id="WP_055150167.1">
    <property type="nucleotide sequence ID" value="NZ_CYZU01000002.1"/>
</dbReference>
<name>A0A173YYS7_9FIRM</name>
<dbReference type="Proteomes" id="UP000095544">
    <property type="component" value="Unassembled WGS sequence"/>
</dbReference>
<gene>
    <name evidence="1" type="ORF">ERS852491_00245</name>
</gene>
<accession>A0A173YYS7</accession>
<dbReference type="EMBL" id="CYZU01000002">
    <property type="protein sequence ID" value="CUN69341.1"/>
    <property type="molecule type" value="Genomic_DNA"/>
</dbReference>
<reference evidence="1 2" key="1">
    <citation type="submission" date="2015-09" db="EMBL/GenBank/DDBJ databases">
        <authorList>
            <consortium name="Pathogen Informatics"/>
        </authorList>
    </citation>
    <scope>NUCLEOTIDE SEQUENCE [LARGE SCALE GENOMIC DNA]</scope>
    <source>
        <strain evidence="1 2">2789STDY5834876</strain>
    </source>
</reference>
<sequence length="70" mass="7953">MKNLESCIIKMNEVAALIRMIDDTFISGRIGFSDDKDGEQLEDSLNLLREQFGINLENLRTAYYGGACYE</sequence>
<dbReference type="AlphaFoldDB" id="A0A173YYS7"/>
<organism evidence="1 2">
    <name type="scientific">Faecalicatena contorta</name>
    <dbReference type="NCBI Taxonomy" id="39482"/>
    <lineage>
        <taxon>Bacteria</taxon>
        <taxon>Bacillati</taxon>
        <taxon>Bacillota</taxon>
        <taxon>Clostridia</taxon>
        <taxon>Lachnospirales</taxon>
        <taxon>Lachnospiraceae</taxon>
        <taxon>Faecalicatena</taxon>
    </lineage>
</organism>
<dbReference type="STRING" id="39482.ERS852491_00245"/>
<proteinExistence type="predicted"/>